<evidence type="ECO:0000313" key="3">
    <source>
        <dbReference type="EMBL" id="ETO34165.1"/>
    </source>
</evidence>
<keyword evidence="2" id="KW-1133">Transmembrane helix</keyword>
<comment type="caution">
    <text evidence="3">The sequence shown here is derived from an EMBL/GenBank/DDBJ whole genome shotgun (WGS) entry which is preliminary data.</text>
</comment>
<organism evidence="3 4">
    <name type="scientific">Reticulomyxa filosa</name>
    <dbReference type="NCBI Taxonomy" id="46433"/>
    <lineage>
        <taxon>Eukaryota</taxon>
        <taxon>Sar</taxon>
        <taxon>Rhizaria</taxon>
        <taxon>Retaria</taxon>
        <taxon>Foraminifera</taxon>
        <taxon>Monothalamids</taxon>
        <taxon>Reticulomyxidae</taxon>
        <taxon>Reticulomyxa</taxon>
    </lineage>
</organism>
<feature type="compositionally biased region" description="Polar residues" evidence="1">
    <location>
        <begin position="113"/>
        <end position="131"/>
    </location>
</feature>
<dbReference type="AlphaFoldDB" id="X6P6K3"/>
<keyword evidence="2" id="KW-0812">Transmembrane</keyword>
<sequence length="209" mass="24228">MAGLGFDNSRKHIVHRIWKQQHRERGIEWFGEQRAIAVVYFFWGSFHIFFILLCMYIGKTWNQWSDMANPSSLANANDDDDRDVDVDVDVNIDADVDHRHSKGAMEMASMNSKYNNTSQQDKLKTNSSGSSKFRDDYYNIKDRDAHEDTGDHSDKKALSRPHSGQTYCEHSWQCRAKAFTISYKYPARFKRKNDGGMSFDVSFLCFVAP</sequence>
<evidence type="ECO:0000256" key="1">
    <source>
        <dbReference type="SAM" id="MobiDB-lite"/>
    </source>
</evidence>
<gene>
    <name evidence="3" type="ORF">RFI_02928</name>
</gene>
<protein>
    <submittedName>
        <fullName evidence="3">Uncharacterized protein</fullName>
    </submittedName>
</protein>
<evidence type="ECO:0000313" key="4">
    <source>
        <dbReference type="Proteomes" id="UP000023152"/>
    </source>
</evidence>
<evidence type="ECO:0000256" key="2">
    <source>
        <dbReference type="SAM" id="Phobius"/>
    </source>
</evidence>
<name>X6P6K3_RETFI</name>
<feature type="region of interest" description="Disordered" evidence="1">
    <location>
        <begin position="113"/>
        <end position="135"/>
    </location>
</feature>
<reference evidence="3 4" key="1">
    <citation type="journal article" date="2013" name="Curr. Biol.">
        <title>The Genome of the Foraminiferan Reticulomyxa filosa.</title>
        <authorList>
            <person name="Glockner G."/>
            <person name="Hulsmann N."/>
            <person name="Schleicher M."/>
            <person name="Noegel A.A."/>
            <person name="Eichinger L."/>
            <person name="Gallinger C."/>
            <person name="Pawlowski J."/>
            <person name="Sierra R."/>
            <person name="Euteneuer U."/>
            <person name="Pillet L."/>
            <person name="Moustafa A."/>
            <person name="Platzer M."/>
            <person name="Groth M."/>
            <person name="Szafranski K."/>
            <person name="Schliwa M."/>
        </authorList>
    </citation>
    <scope>NUCLEOTIDE SEQUENCE [LARGE SCALE GENOMIC DNA]</scope>
</reference>
<keyword evidence="4" id="KW-1185">Reference proteome</keyword>
<keyword evidence="2" id="KW-0472">Membrane</keyword>
<dbReference type="Proteomes" id="UP000023152">
    <property type="component" value="Unassembled WGS sequence"/>
</dbReference>
<feature type="transmembrane region" description="Helical" evidence="2">
    <location>
        <begin position="35"/>
        <end position="57"/>
    </location>
</feature>
<accession>X6P6K3</accession>
<feature type="compositionally biased region" description="Basic and acidic residues" evidence="1">
    <location>
        <begin position="143"/>
        <end position="157"/>
    </location>
</feature>
<dbReference type="EMBL" id="ASPP01002811">
    <property type="protein sequence ID" value="ETO34165.1"/>
    <property type="molecule type" value="Genomic_DNA"/>
</dbReference>
<feature type="region of interest" description="Disordered" evidence="1">
    <location>
        <begin position="143"/>
        <end position="162"/>
    </location>
</feature>
<proteinExistence type="predicted"/>